<organism evidence="2 3">
    <name type="scientific">Streptomyces cremeus</name>
    <dbReference type="NCBI Taxonomy" id="66881"/>
    <lineage>
        <taxon>Bacteria</taxon>
        <taxon>Bacillati</taxon>
        <taxon>Actinomycetota</taxon>
        <taxon>Actinomycetes</taxon>
        <taxon>Kitasatosporales</taxon>
        <taxon>Streptomycetaceae</taxon>
        <taxon>Streptomyces</taxon>
    </lineage>
</organism>
<evidence type="ECO:0000313" key="2">
    <source>
        <dbReference type="EMBL" id="MFB9524005.1"/>
    </source>
</evidence>
<gene>
    <name evidence="2" type="ORF">ACFFTU_29080</name>
</gene>
<dbReference type="EMBL" id="JBHMCR010000019">
    <property type="protein sequence ID" value="MFB9524005.1"/>
    <property type="molecule type" value="Genomic_DNA"/>
</dbReference>
<keyword evidence="1" id="KW-0732">Signal</keyword>
<feature type="chain" id="PRO_5045297673" description="PASTA domain-containing protein" evidence="1">
    <location>
        <begin position="28"/>
        <end position="122"/>
    </location>
</feature>
<reference evidence="2 3" key="1">
    <citation type="submission" date="2024-09" db="EMBL/GenBank/DDBJ databases">
        <authorList>
            <person name="Sun Q."/>
            <person name="Mori K."/>
        </authorList>
    </citation>
    <scope>NUCLEOTIDE SEQUENCE [LARGE SCALE GENOMIC DNA]</scope>
    <source>
        <strain evidence="2 3">JCM 4362</strain>
    </source>
</reference>
<evidence type="ECO:0000256" key="1">
    <source>
        <dbReference type="SAM" id="SignalP"/>
    </source>
</evidence>
<evidence type="ECO:0000313" key="3">
    <source>
        <dbReference type="Proteomes" id="UP001589718"/>
    </source>
</evidence>
<dbReference type="Proteomes" id="UP001589718">
    <property type="component" value="Unassembled WGS sequence"/>
</dbReference>
<feature type="signal peptide" evidence="1">
    <location>
        <begin position="1"/>
        <end position="27"/>
    </location>
</feature>
<accession>A0ABV5PLA0</accession>
<protein>
    <recommendedName>
        <fullName evidence="4">PASTA domain-containing protein</fullName>
    </recommendedName>
</protein>
<sequence>MVRKRAAMAAAGAVLTLTAVTTGAATAAPAVPTAPAPVAAVAAEEPQPLPNFVGRNRFRVYSTVSAETALKIHDLSGEHRKVLWPPNWKVCTQSPKAGTKLRGGTLELGVVKTNEKCPARQS</sequence>
<name>A0ABV5PLA0_STRCM</name>
<evidence type="ECO:0008006" key="4">
    <source>
        <dbReference type="Google" id="ProtNLM"/>
    </source>
</evidence>
<comment type="caution">
    <text evidence="2">The sequence shown here is derived from an EMBL/GenBank/DDBJ whole genome shotgun (WGS) entry which is preliminary data.</text>
</comment>
<proteinExistence type="predicted"/>
<keyword evidence="3" id="KW-1185">Reference proteome</keyword>
<dbReference type="RefSeq" id="WP_345218388.1">
    <property type="nucleotide sequence ID" value="NZ_BAAAXE010000001.1"/>
</dbReference>